<organism evidence="2 3">
    <name type="scientific">Leuconostoc gasicomitatum</name>
    <dbReference type="NCBI Taxonomy" id="115778"/>
    <lineage>
        <taxon>Bacteria</taxon>
        <taxon>Bacillati</taxon>
        <taxon>Bacillota</taxon>
        <taxon>Bacilli</taxon>
        <taxon>Lactobacillales</taxon>
        <taxon>Lactobacillaceae</taxon>
        <taxon>Leuconostoc</taxon>
        <taxon>Leuconostoc gelidum group</taxon>
    </lineage>
</organism>
<reference evidence="2 3" key="1">
    <citation type="submission" date="2015-12" db="EMBL/GenBank/DDBJ databases">
        <authorList>
            <person name="Andreevskaya M."/>
        </authorList>
    </citation>
    <scope>NUCLEOTIDE SEQUENCE [LARGE SCALE GENOMIC DNA]</scope>
    <source>
        <strain evidence="2 3">C122c</strain>
    </source>
</reference>
<dbReference type="Proteomes" id="UP000199271">
    <property type="component" value="Unassembled WGS sequence"/>
</dbReference>
<evidence type="ECO:0000256" key="1">
    <source>
        <dbReference type="SAM" id="Phobius"/>
    </source>
</evidence>
<keyword evidence="1" id="KW-0812">Transmembrane</keyword>
<comment type="caution">
    <text evidence="2">The sequence shown here is derived from an EMBL/GenBank/DDBJ whole genome shotgun (WGS) entry which is preliminary data.</text>
</comment>
<evidence type="ECO:0000313" key="3">
    <source>
        <dbReference type="Proteomes" id="UP000199271"/>
    </source>
</evidence>
<feature type="transmembrane region" description="Helical" evidence="1">
    <location>
        <begin position="300"/>
        <end position="323"/>
    </location>
</feature>
<name>A0ABP2BBT2_9LACO</name>
<feature type="transmembrane region" description="Helical" evidence="1">
    <location>
        <begin position="190"/>
        <end position="216"/>
    </location>
</feature>
<feature type="transmembrane region" description="Helical" evidence="1">
    <location>
        <begin position="104"/>
        <end position="125"/>
    </location>
</feature>
<feature type="transmembrane region" description="Helical" evidence="1">
    <location>
        <begin position="369"/>
        <end position="386"/>
    </location>
</feature>
<feature type="transmembrane region" description="Helical" evidence="1">
    <location>
        <begin position="269"/>
        <end position="294"/>
    </location>
</feature>
<feature type="transmembrane region" description="Helical" evidence="1">
    <location>
        <begin position="228"/>
        <end position="248"/>
    </location>
</feature>
<feature type="transmembrane region" description="Helical" evidence="1">
    <location>
        <begin position="550"/>
        <end position="568"/>
    </location>
</feature>
<evidence type="ECO:0000313" key="2">
    <source>
        <dbReference type="EMBL" id="CUW15472.1"/>
    </source>
</evidence>
<keyword evidence="1" id="KW-1133">Transmembrane helix</keyword>
<dbReference type="EMBL" id="FBSY01000017">
    <property type="protein sequence ID" value="CUW15472.1"/>
    <property type="molecule type" value="Genomic_DNA"/>
</dbReference>
<feature type="transmembrane region" description="Helical" evidence="1">
    <location>
        <begin position="12"/>
        <end position="29"/>
    </location>
</feature>
<dbReference type="RefSeq" id="WP_039779283.1">
    <property type="nucleotide sequence ID" value="NZ_FBSY01000017.1"/>
</dbReference>
<proteinExistence type="predicted"/>
<keyword evidence="3" id="KW-1185">Reference proteome</keyword>
<feature type="transmembrane region" description="Helical" evidence="1">
    <location>
        <begin position="335"/>
        <end position="357"/>
    </location>
</feature>
<keyword evidence="1" id="KW-0472">Membrane</keyword>
<protein>
    <submittedName>
        <fullName evidence="2">Permease of the major facilitator superfamily</fullName>
    </submittedName>
</protein>
<sequence>MSNLSIKNLKLNLIWPYLVIIVIAFVYALPQLNVRGIYVGADSSFHFNRAFEAMSRLKYLNFHNSQISLYGFNASGRIINALYGPGLGYFFGVVLLLTKSWLKFQLVTNFILTVGTISLSYWLFNKYSRQKFLSLVFAVILSLTSYWSIGYWYQSAGGMTWGMMFMPLVIDSGIRMHINQQRPVGSIRLGFIMALILETHMLSFLFSFIVLAAFFITGLLVNKNRWLLIKQTTIAGLIGLGLTLGYWADYFSIMRTQSILSPFVDLHPANVVVHLSQGLSLWLLVLAIVLIVALRGRLAIFEWVLFICGITFLIFASGPNILLNHWNDIIVFRIIQFPMRFALPGCYLVSLLVILLLSQMIKQLPLKRSYVFAIGLGLLLIASTTIKQQFLSNMTVNQRFWQNSDFVASRFYGPRRDMDTKLTVQKDLQSRNSGFEKTIRAINFWSPDYLPGKGLVYYNDDNEKAVQAELISPNVFKKHISKKGDLIVTWNQSKAYTTKVPIIVYKQSKLVINGHNVKPQTTINGVLKVNGNQGKNIVVLGIKMPIIVKIAKLSPVIILIVISIMVAVNKKNTDLDVIETFLN</sequence>
<feature type="transmembrane region" description="Helical" evidence="1">
    <location>
        <begin position="78"/>
        <end position="98"/>
    </location>
</feature>
<feature type="transmembrane region" description="Helical" evidence="1">
    <location>
        <begin position="132"/>
        <end position="153"/>
    </location>
</feature>
<accession>A0ABP2BBT2</accession>
<gene>
    <name evidence="2" type="ORF">C122C_1346</name>
</gene>